<reference evidence="1" key="1">
    <citation type="journal article" date="2020" name="Stud. Mycol.">
        <title>101 Dothideomycetes genomes: a test case for predicting lifestyles and emergence of pathogens.</title>
        <authorList>
            <person name="Haridas S."/>
            <person name="Albert R."/>
            <person name="Binder M."/>
            <person name="Bloem J."/>
            <person name="Labutti K."/>
            <person name="Salamov A."/>
            <person name="Andreopoulos B."/>
            <person name="Baker S."/>
            <person name="Barry K."/>
            <person name="Bills G."/>
            <person name="Bluhm B."/>
            <person name="Cannon C."/>
            <person name="Castanera R."/>
            <person name="Culley D."/>
            <person name="Daum C."/>
            <person name="Ezra D."/>
            <person name="Gonzalez J."/>
            <person name="Henrissat B."/>
            <person name="Kuo A."/>
            <person name="Liang C."/>
            <person name="Lipzen A."/>
            <person name="Lutzoni F."/>
            <person name="Magnuson J."/>
            <person name="Mondo S."/>
            <person name="Nolan M."/>
            <person name="Ohm R."/>
            <person name="Pangilinan J."/>
            <person name="Park H.-J."/>
            <person name="Ramirez L."/>
            <person name="Alfaro M."/>
            <person name="Sun H."/>
            <person name="Tritt A."/>
            <person name="Yoshinaga Y."/>
            <person name="Zwiers L.-H."/>
            <person name="Turgeon B."/>
            <person name="Goodwin S."/>
            <person name="Spatafora J."/>
            <person name="Crous P."/>
            <person name="Grigoriev I."/>
        </authorList>
    </citation>
    <scope>NUCLEOTIDE SEQUENCE</scope>
    <source>
        <strain evidence="1">CBS 525.71</strain>
    </source>
</reference>
<accession>A0ACB6RJ77</accession>
<evidence type="ECO:0000313" key="2">
    <source>
        <dbReference type="Proteomes" id="UP000799754"/>
    </source>
</evidence>
<organism evidence="1 2">
    <name type="scientific">Macroventuria anomochaeta</name>
    <dbReference type="NCBI Taxonomy" id="301207"/>
    <lineage>
        <taxon>Eukaryota</taxon>
        <taxon>Fungi</taxon>
        <taxon>Dikarya</taxon>
        <taxon>Ascomycota</taxon>
        <taxon>Pezizomycotina</taxon>
        <taxon>Dothideomycetes</taxon>
        <taxon>Pleosporomycetidae</taxon>
        <taxon>Pleosporales</taxon>
        <taxon>Pleosporineae</taxon>
        <taxon>Didymellaceae</taxon>
        <taxon>Macroventuria</taxon>
    </lineage>
</organism>
<dbReference type="EMBL" id="MU006760">
    <property type="protein sequence ID" value="KAF2621158.1"/>
    <property type="molecule type" value="Genomic_DNA"/>
</dbReference>
<comment type="caution">
    <text evidence="1">The sequence shown here is derived from an EMBL/GenBank/DDBJ whole genome shotgun (WGS) entry which is preliminary data.</text>
</comment>
<proteinExistence type="predicted"/>
<gene>
    <name evidence="1" type="ORF">BU25DRAFT_354992</name>
</gene>
<name>A0ACB6RJ77_9PLEO</name>
<evidence type="ECO:0000313" key="1">
    <source>
        <dbReference type="EMBL" id="KAF2621158.1"/>
    </source>
</evidence>
<dbReference type="Proteomes" id="UP000799754">
    <property type="component" value="Unassembled WGS sequence"/>
</dbReference>
<protein>
    <submittedName>
        <fullName evidence="1">Uncharacterized protein</fullName>
    </submittedName>
</protein>
<sequence>MYTDDESDGASVISQVESVFSIASLHSAATGLSVASGFSAAQIETATKELLHIFLDDQVLASLYTVAVERVDIGPVRLQRNIGRLLKAFARDLRNEAEQELEKLAARLVSAKRYYVAQAIIDRYEIRAPSELTSHPQSPLRSQQREDSSDEEEEEVDEGRMEEPVDEDLIEDLLAFRQFLAAGEAFERFRRQLEAFVLPKLTEVKNETTVGEPSTNMESAPNPGSRLPEQAKQKVQPTVLSKIQKATAHLVSAAGLLEPPLDCGWVRLRWQCRCGQQFFGDVKEFRANGVKELIEKMSRSTGAKVTVVPYDSTSTNQNWALKAPSWVRKLTSTSKFGQAKGSSSTEYLPQHNVPAQCPQSTLSTPTSNDTVPSKPKIHLLSCTHRTQRRKCLLQDPIDSVFTDRALFCFMQQQLQRNRSRIRSLLSMRSIQGMFFVKFRLRMGNMVEVRDHNPCCTSTNPNTCECIPPVPKVEPSPTAEYRCTPAGPLATWPPVLSQDLMHMLSSPECINEQETWVLDQLPKRTVGELQASAGQPAEGWGVYYQEGVDFDMVIAVVFVVFLLASLLFAVLWTKFEMDVQGAFGVSSYMITAAGIFLAMVASRAKNFGS</sequence>
<keyword evidence="2" id="KW-1185">Reference proteome</keyword>